<evidence type="ECO:0000256" key="2">
    <source>
        <dbReference type="ARBA" id="ARBA00023043"/>
    </source>
</evidence>
<feature type="compositionally biased region" description="Basic and acidic residues" evidence="3">
    <location>
        <begin position="1676"/>
        <end position="1730"/>
    </location>
</feature>
<dbReference type="Proteomes" id="UP001470230">
    <property type="component" value="Unassembled WGS sequence"/>
</dbReference>
<dbReference type="InterPro" id="IPR006597">
    <property type="entry name" value="Sel1-like"/>
</dbReference>
<evidence type="ECO:0000256" key="1">
    <source>
        <dbReference type="ARBA" id="ARBA00022737"/>
    </source>
</evidence>
<comment type="caution">
    <text evidence="4">The sequence shown here is derived from an EMBL/GenBank/DDBJ whole genome shotgun (WGS) entry which is preliminary data.</text>
</comment>
<feature type="region of interest" description="Disordered" evidence="3">
    <location>
        <begin position="1585"/>
        <end position="1752"/>
    </location>
</feature>
<feature type="compositionally biased region" description="Polar residues" evidence="3">
    <location>
        <begin position="1619"/>
        <end position="1635"/>
    </location>
</feature>
<dbReference type="InterPro" id="IPR002110">
    <property type="entry name" value="Ankyrin_rpt"/>
</dbReference>
<name>A0ABR2KNJ2_9EUKA</name>
<dbReference type="InterPro" id="IPR011990">
    <property type="entry name" value="TPR-like_helical_dom_sf"/>
</dbReference>
<dbReference type="SUPFAM" id="SSF48403">
    <property type="entry name" value="Ankyrin repeat"/>
    <property type="match status" value="4"/>
</dbReference>
<dbReference type="SMART" id="SM00248">
    <property type="entry name" value="ANK"/>
    <property type="match status" value="12"/>
</dbReference>
<dbReference type="EMBL" id="JAPFFF010000004">
    <property type="protein sequence ID" value="KAK8892326.1"/>
    <property type="molecule type" value="Genomic_DNA"/>
</dbReference>
<feature type="compositionally biased region" description="Basic and acidic residues" evidence="3">
    <location>
        <begin position="1642"/>
        <end position="1655"/>
    </location>
</feature>
<dbReference type="SMART" id="SM00671">
    <property type="entry name" value="SEL1"/>
    <property type="match status" value="3"/>
</dbReference>
<evidence type="ECO:0000313" key="5">
    <source>
        <dbReference type="Proteomes" id="UP001470230"/>
    </source>
</evidence>
<dbReference type="SUPFAM" id="SSF81901">
    <property type="entry name" value="HCP-like"/>
    <property type="match status" value="1"/>
</dbReference>
<keyword evidence="5" id="KW-1185">Reference proteome</keyword>
<keyword evidence="2" id="KW-0040">ANK repeat</keyword>
<sequence length="1887" mass="218776">MNFIRFINNNSKPIIPDSHDIDTSFIFKSMSKLFTITTNNGSCNFNIEMLKDTSPVIANFIKNDLQNLQYHLNIDDERNILSKFDQLYQGQVVHLDKADLSIAEQIIRNLDIKCIYPFNQFLIQHDLDYDIIIDDQSFIEFLHKDHLKTFTITTNKNEYKCNIFGICSSKVIREYIDKNPTKKEFKYDFDDEFGEFQIICNIFNFETYSITADNMNLLKEICGHLQIENISEKIDRFIHKYDKFHDKIDKQQDVIDTIENLFDLLYHIKEKTVNFVAEFIVQSFWCQTEENVQELAAFILQVVNSDIRLHPYLTDLLKKLDNESNEKNNLKKLIPFIVKKLKFSFKTTFYECAFIYHLLKSEIISRETILCQLQNLKKKIGVSPLLVSDSNIGSLSLSDSDSSEYSYSIQNFDKFFFESNFFQFLTLWFLPEMFAVNCFDQEYIENDEVISFVESFLPDNLDEYKRIRDKGEPTDELTIALRNDDIDTLQSIISSHSNLKNEELIVPFNMFESFVPNGKTNYLNYAAAYGSIKCFKYLLLNYLKCDRSTFSFALFGGNIEIIKIVDNQKLGLNENDLSSESEYDSLSHDDFQFNSESRESKYDKIIPSICNHQNDLFDWIFGSKISSKQLNDKMMNKLLIVSVQTGNVHSFIEILSKRYDISNEMANTLYNIACFKGFYRLSKIIFRTFSKGRQHSFSFNSAASVSFGNLSIFKFSLNLLKTNKKLENAFILAVKRNNKNIIEYFFEKVVGKGFKFSLKSANKALNYSVMSKSSDLFIYLKEKFEGKCHISFNFSLIGDSLLRQSCKFCNFEAFKYIFEEIYPKTKREDFKVSLYFSEAVDSGSIELCQYLIDSKLYIDYNFLLNSLDQYSLINEDIVSLIVHNCNPSLKDQLLHYYFNFSLQHKLYSLVEFLLKQNIYDENALFYAVLNSDIQMVNLILKYKNDPIFINRMYNKDTALNMAVNIGHVKIVKALLKCPSVNPSLCDSNNYTPLMNAMPNHEIINAILDFYGDDFIYQTKQLNFLLKNTLELLMEEEQVAILILDKIIRIKNLNLNDIYHDENFLLFACKSNNFEVFNMLYKLEKIDLNVYYPSSGNTSLIIALLNSSDEIAEILTEDQRTNINAKNFAGETALSIAISRDKSKIVDLLLQNEKFDPKENNIYELLANSSKEYQFKILSSKWFDVNHSMKSYKNLDLLSSSSLSSMTYSSSYSSSFSLSSNSSDKKNNNKYETVLEYAIEINNDEMIDFIIQHPDFDKEKSNIKGTLSKMTEDKPEIFKKLLNLLKEEINDNDYGQETLLLKSIRRCNITFIQAILSHPYFDPKKYNLYDYFFPILRSFSMKSLEVIKVLYEYDKEHEKTIDFKKSLSQGETVFTAILPSKSVQEEAQFDQIIQFFVENGADPNIPNEEGNYPLQHALILFQLNFVHSLIKSNKIDFSKRIKSLNNATFFHLAAIKENSSFLKEFIKYDEKDINSTDDQGETPLMYAARFYRADNIKLLFECNDLDYRRCNNNNKDAVEIITGEDNPFARNQDQRFEAKINDRYLYLQLLLKKIDGMKYNPIRAILDDFNNSKEYKIYAFESFMSSSKEEEEEKEENTKDEVFNSFIDNSSPALSDDDQTSSYNAATSSAENNSDVANVFNKKSSEVEKEVEDKNMESNSSFNDASSSKGLPPLQPKKSEKDETHPVHPPDTKTNSVKEKLPKLIDKDHRKEETQTQENDSEKVCPVKEPDTQNLSQNQPKLPLLDMTSSPRSQQNKVRILQGKAEDGDAVSQYSLGILYSIGKGVQIDKKKAFDYYMMAAEQGHVNAMFSVASCYSYGKGTELNKEKAFEFYLKAAEQGLDKAQFAVAHFLRFGEGGIQKNREKAIEWYQKAAEQGHKASIEALKKL</sequence>
<dbReference type="PANTHER" id="PTHR24198:SF165">
    <property type="entry name" value="ANKYRIN REPEAT-CONTAINING PROTEIN-RELATED"/>
    <property type="match status" value="1"/>
</dbReference>
<proteinExistence type="predicted"/>
<dbReference type="Gene3D" id="1.25.40.10">
    <property type="entry name" value="Tetratricopeptide repeat domain"/>
    <property type="match status" value="1"/>
</dbReference>
<dbReference type="InterPro" id="IPR036770">
    <property type="entry name" value="Ankyrin_rpt-contain_sf"/>
</dbReference>
<accession>A0ABR2KNJ2</accession>
<dbReference type="Gene3D" id="1.25.40.20">
    <property type="entry name" value="Ankyrin repeat-containing domain"/>
    <property type="match status" value="3"/>
</dbReference>
<gene>
    <name evidence="4" type="ORF">M9Y10_029552</name>
</gene>
<keyword evidence="1" id="KW-0677">Repeat</keyword>
<evidence type="ECO:0000256" key="3">
    <source>
        <dbReference type="SAM" id="MobiDB-lite"/>
    </source>
</evidence>
<reference evidence="4 5" key="1">
    <citation type="submission" date="2024-04" db="EMBL/GenBank/DDBJ databases">
        <title>Tritrichomonas musculus Genome.</title>
        <authorList>
            <person name="Alves-Ferreira E."/>
            <person name="Grigg M."/>
            <person name="Lorenzi H."/>
            <person name="Galac M."/>
        </authorList>
    </citation>
    <scope>NUCLEOTIDE SEQUENCE [LARGE SCALE GENOMIC DNA]</scope>
    <source>
        <strain evidence="4 5">EAF2021</strain>
    </source>
</reference>
<dbReference type="PANTHER" id="PTHR24198">
    <property type="entry name" value="ANKYRIN REPEAT AND PROTEIN KINASE DOMAIN-CONTAINING PROTEIN"/>
    <property type="match status" value="1"/>
</dbReference>
<evidence type="ECO:0008006" key="6">
    <source>
        <dbReference type="Google" id="ProtNLM"/>
    </source>
</evidence>
<organism evidence="4 5">
    <name type="scientific">Tritrichomonas musculus</name>
    <dbReference type="NCBI Taxonomy" id="1915356"/>
    <lineage>
        <taxon>Eukaryota</taxon>
        <taxon>Metamonada</taxon>
        <taxon>Parabasalia</taxon>
        <taxon>Tritrichomonadida</taxon>
        <taxon>Tritrichomonadidae</taxon>
        <taxon>Tritrichomonas</taxon>
    </lineage>
</organism>
<dbReference type="Pfam" id="PF08238">
    <property type="entry name" value="Sel1"/>
    <property type="match status" value="3"/>
</dbReference>
<dbReference type="Pfam" id="PF12796">
    <property type="entry name" value="Ank_2"/>
    <property type="match status" value="3"/>
</dbReference>
<protein>
    <recommendedName>
        <fullName evidence="6">DUF3447 domain-containing protein</fullName>
    </recommendedName>
</protein>
<evidence type="ECO:0000313" key="4">
    <source>
        <dbReference type="EMBL" id="KAK8892326.1"/>
    </source>
</evidence>
<feature type="compositionally biased region" description="Low complexity" evidence="3">
    <location>
        <begin position="1657"/>
        <end position="1667"/>
    </location>
</feature>